<keyword evidence="1" id="KW-0732">Signal</keyword>
<evidence type="ECO:0000313" key="3">
    <source>
        <dbReference type="Proteomes" id="UP000016568"/>
    </source>
</evidence>
<accession>U2YHQ8</accession>
<dbReference type="InterPro" id="IPR030972">
    <property type="entry name" value="UrcA_uranyl"/>
</dbReference>
<protein>
    <recommendedName>
        <fullName evidence="4">UrcA family protein</fullName>
    </recommendedName>
</protein>
<organism evidence="2 3">
    <name type="scientific">Caenibius tardaugens NBRC 16725</name>
    <dbReference type="NCBI Taxonomy" id="1219035"/>
    <lineage>
        <taxon>Bacteria</taxon>
        <taxon>Pseudomonadati</taxon>
        <taxon>Pseudomonadota</taxon>
        <taxon>Alphaproteobacteria</taxon>
        <taxon>Sphingomonadales</taxon>
        <taxon>Erythrobacteraceae</taxon>
        <taxon>Caenibius</taxon>
    </lineage>
</organism>
<feature type="chain" id="PRO_5004637573" description="UrcA family protein" evidence="1">
    <location>
        <begin position="24"/>
        <end position="142"/>
    </location>
</feature>
<proteinExistence type="predicted"/>
<evidence type="ECO:0000256" key="1">
    <source>
        <dbReference type="SAM" id="SignalP"/>
    </source>
</evidence>
<dbReference type="NCBIfam" id="TIGR04433">
    <property type="entry name" value="UrcA_uranyl"/>
    <property type="match status" value="1"/>
</dbReference>
<comment type="caution">
    <text evidence="2">The sequence shown here is derived from an EMBL/GenBank/DDBJ whole genome shotgun (WGS) entry which is preliminary data.</text>
</comment>
<name>U2YHQ8_9SPHN</name>
<evidence type="ECO:0000313" key="2">
    <source>
        <dbReference type="EMBL" id="GAD47472.1"/>
    </source>
</evidence>
<dbReference type="Proteomes" id="UP000016568">
    <property type="component" value="Unassembled WGS sequence"/>
</dbReference>
<gene>
    <name evidence="2" type="ORF">NT2_01_02410</name>
</gene>
<dbReference type="AlphaFoldDB" id="U2YHQ8"/>
<keyword evidence="3" id="KW-1185">Reference proteome</keyword>
<dbReference type="RefSeq" id="WP_021688379.1">
    <property type="nucleotide sequence ID" value="NZ_BASZ01000001.1"/>
</dbReference>
<sequence length="142" mass="15208">MNRINLLSAAMFCIAPLALGASAALAETAPEEIVVTGQWGKVPDSVQSLSQAVSYADLDLSTAAGHKELKHRIDLTARFLCDKLGETDTTIPLVPSCRQAAIKDAMSRVDTLAASAAPRGTTWVRPPAWEAPYPADWSTRYP</sequence>
<feature type="signal peptide" evidence="1">
    <location>
        <begin position="1"/>
        <end position="23"/>
    </location>
</feature>
<evidence type="ECO:0008006" key="4">
    <source>
        <dbReference type="Google" id="ProtNLM"/>
    </source>
</evidence>
<dbReference type="EMBL" id="BASZ01000001">
    <property type="protein sequence ID" value="GAD47472.1"/>
    <property type="molecule type" value="Genomic_DNA"/>
</dbReference>
<reference evidence="2 3" key="1">
    <citation type="submission" date="2013-09" db="EMBL/GenBank/DDBJ databases">
        <title>Whole genome shotgun sequence of Novosphingobium tardaugens NBRC 16725.</title>
        <authorList>
            <person name="Isaki S."/>
            <person name="Hosoyama A."/>
            <person name="Tsuchikane K."/>
            <person name="Katsumata H."/>
            <person name="Ando Y."/>
            <person name="Yamazaki S."/>
            <person name="Fujita N."/>
        </authorList>
    </citation>
    <scope>NUCLEOTIDE SEQUENCE [LARGE SCALE GENOMIC DNA]</scope>
    <source>
        <strain evidence="2 3">NBRC 16725</strain>
    </source>
</reference>